<dbReference type="GO" id="GO:0004852">
    <property type="term" value="F:uroporphyrinogen-III synthase activity"/>
    <property type="evidence" value="ECO:0007669"/>
    <property type="project" value="InterPro"/>
</dbReference>
<dbReference type="EMBL" id="JACTAG010000002">
    <property type="protein sequence ID" value="MBD3665194.1"/>
    <property type="molecule type" value="Genomic_DNA"/>
</dbReference>
<dbReference type="Proteomes" id="UP000635142">
    <property type="component" value="Unassembled WGS sequence"/>
</dbReference>
<evidence type="ECO:0000259" key="1">
    <source>
        <dbReference type="Pfam" id="PF02602"/>
    </source>
</evidence>
<keyword evidence="3" id="KW-1185">Reference proteome</keyword>
<protein>
    <submittedName>
        <fullName evidence="2">Uroporphyrinogen-III synthase</fullName>
    </submittedName>
</protein>
<dbReference type="Pfam" id="PF02602">
    <property type="entry name" value="HEM4"/>
    <property type="match status" value="1"/>
</dbReference>
<dbReference type="InterPro" id="IPR003754">
    <property type="entry name" value="4pyrrol_synth_uPrphyn_synth"/>
</dbReference>
<evidence type="ECO:0000313" key="3">
    <source>
        <dbReference type="Proteomes" id="UP000635142"/>
    </source>
</evidence>
<proteinExistence type="predicted"/>
<dbReference type="InterPro" id="IPR036108">
    <property type="entry name" value="4pyrrol_syn_uPrphyn_synt_sf"/>
</dbReference>
<accession>A0A927D579</accession>
<gene>
    <name evidence="2" type="ORF">H9Q16_14765</name>
</gene>
<dbReference type="SUPFAM" id="SSF69618">
    <property type="entry name" value="HemD-like"/>
    <property type="match status" value="1"/>
</dbReference>
<dbReference type="AlphaFoldDB" id="A0A927D579"/>
<reference evidence="2" key="1">
    <citation type="submission" date="2020-08" db="EMBL/GenBank/DDBJ databases">
        <title>Sulfitobacter aestuariivivens sp. nov., isolated from a tidal flat.</title>
        <authorList>
            <person name="Park S."/>
            <person name="Yoon J.-H."/>
        </authorList>
    </citation>
    <scope>NUCLEOTIDE SEQUENCE</scope>
    <source>
        <strain evidence="2">TSTF-M16</strain>
    </source>
</reference>
<dbReference type="GO" id="GO:0033014">
    <property type="term" value="P:tetrapyrrole biosynthetic process"/>
    <property type="evidence" value="ECO:0007669"/>
    <property type="project" value="InterPro"/>
</dbReference>
<name>A0A927D579_9RHOB</name>
<dbReference type="CDD" id="cd06578">
    <property type="entry name" value="HemD"/>
    <property type="match status" value="1"/>
</dbReference>
<sequence>MARLTLLMTRPRPSADRFVARLHSDVMQGVDVIHAPLIKIVSLGTEAQIQADQGAIFTSSHGVRLGPDGAGRPAFCVGTGTAKRADEKGWDVRLAAQNADGLVDRLSESRPTLSLVHLAGRHRRGDIAERLSAIGTDVDVITLYDQEMLPLSADAVSALKGRSPVIVPLFSPRTAAHFNNQIDSAKAARVLAMSKAIADMLNAATYGTVDIAMAPTADEMVKGVENLVRSIRLP</sequence>
<organism evidence="2 3">
    <name type="scientific">Sulfitobacter aestuariivivens</name>
    <dbReference type="NCBI Taxonomy" id="2766981"/>
    <lineage>
        <taxon>Bacteria</taxon>
        <taxon>Pseudomonadati</taxon>
        <taxon>Pseudomonadota</taxon>
        <taxon>Alphaproteobacteria</taxon>
        <taxon>Rhodobacterales</taxon>
        <taxon>Roseobacteraceae</taxon>
        <taxon>Sulfitobacter</taxon>
    </lineage>
</organism>
<dbReference type="Gene3D" id="3.40.50.10090">
    <property type="match status" value="2"/>
</dbReference>
<evidence type="ECO:0000313" key="2">
    <source>
        <dbReference type="EMBL" id="MBD3665194.1"/>
    </source>
</evidence>
<feature type="domain" description="Tetrapyrrole biosynthesis uroporphyrinogen III synthase" evidence="1">
    <location>
        <begin position="28"/>
        <end position="221"/>
    </location>
</feature>
<comment type="caution">
    <text evidence="2">The sequence shown here is derived from an EMBL/GenBank/DDBJ whole genome shotgun (WGS) entry which is preliminary data.</text>
</comment>
<dbReference type="RefSeq" id="WP_191076186.1">
    <property type="nucleotide sequence ID" value="NZ_JACTAG010000002.1"/>
</dbReference>